<proteinExistence type="predicted"/>
<sequence>RFFEKVSLDWDQLAAFIVKQISFKDKHTLILDRTNWKIGTANINFLVLAVAWHGISIPVYWINLGRAGNSNTMERMQILSKFIQLFGVDKIEIFLADREFIGDDWLHWLDHYGVRFVIKIKGNSKIYYNKKYKRVLKSFRSLRRGGIRILKCTLWDLELTIVGYKHTDGEVYILATNGDPNLAVELYSIRWQIESMFLCLKSNGFNLEDTHMVDANKLELLFGLLAILTCWNCKIGCWFHVIKPIKIKNHDRPEQNLFHYGMTMIGTILNNVLDYANDFRNILRILKKPHLIDHSSYDMEWQCV</sequence>
<keyword evidence="1" id="KW-0472">Membrane</keyword>
<dbReference type="GO" id="GO:0003677">
    <property type="term" value="F:DNA binding"/>
    <property type="evidence" value="ECO:0007669"/>
    <property type="project" value="InterPro"/>
</dbReference>
<feature type="domain" description="Transposase IS4-like" evidence="2">
    <location>
        <begin position="27"/>
        <end position="230"/>
    </location>
</feature>
<keyword evidence="1" id="KW-0812">Transmembrane</keyword>
<dbReference type="AlphaFoldDB" id="X6LSM8"/>
<accession>X6LSM8</accession>
<evidence type="ECO:0000313" key="3">
    <source>
        <dbReference type="EMBL" id="ETO03760.1"/>
    </source>
</evidence>
<dbReference type="InterPro" id="IPR002559">
    <property type="entry name" value="Transposase_11"/>
</dbReference>
<dbReference type="Gene3D" id="3.90.350.10">
    <property type="entry name" value="Transposase Inhibitor Protein From Tn5, Chain A, domain 1"/>
    <property type="match status" value="1"/>
</dbReference>
<keyword evidence="4" id="KW-1185">Reference proteome</keyword>
<dbReference type="Pfam" id="PF01609">
    <property type="entry name" value="DDE_Tnp_1"/>
    <property type="match status" value="1"/>
</dbReference>
<reference evidence="3 4" key="1">
    <citation type="journal article" date="2013" name="Curr. Biol.">
        <title>The Genome of the Foraminiferan Reticulomyxa filosa.</title>
        <authorList>
            <person name="Glockner G."/>
            <person name="Hulsmann N."/>
            <person name="Schleicher M."/>
            <person name="Noegel A.A."/>
            <person name="Eichinger L."/>
            <person name="Gallinger C."/>
            <person name="Pawlowski J."/>
            <person name="Sierra R."/>
            <person name="Euteneuer U."/>
            <person name="Pillet L."/>
            <person name="Moustafa A."/>
            <person name="Platzer M."/>
            <person name="Groth M."/>
            <person name="Szafranski K."/>
            <person name="Schliwa M."/>
        </authorList>
    </citation>
    <scope>NUCLEOTIDE SEQUENCE [LARGE SCALE GENOMIC DNA]</scope>
</reference>
<dbReference type="InterPro" id="IPR012337">
    <property type="entry name" value="RNaseH-like_sf"/>
</dbReference>
<name>X6LSM8_RETFI</name>
<keyword evidence="1" id="KW-1133">Transmembrane helix</keyword>
<evidence type="ECO:0000313" key="4">
    <source>
        <dbReference type="Proteomes" id="UP000023152"/>
    </source>
</evidence>
<dbReference type="SUPFAM" id="SSF53098">
    <property type="entry name" value="Ribonuclease H-like"/>
    <property type="match status" value="1"/>
</dbReference>
<feature type="transmembrane region" description="Helical" evidence="1">
    <location>
        <begin position="220"/>
        <end position="242"/>
    </location>
</feature>
<protein>
    <recommendedName>
        <fullName evidence="2">Transposase IS4-like domain-containing protein</fullName>
    </recommendedName>
</protein>
<dbReference type="Proteomes" id="UP000023152">
    <property type="component" value="Unassembled WGS sequence"/>
</dbReference>
<dbReference type="InterPro" id="IPR047658">
    <property type="entry name" value="IS4-like_transpos"/>
</dbReference>
<evidence type="ECO:0000256" key="1">
    <source>
        <dbReference type="SAM" id="Phobius"/>
    </source>
</evidence>
<feature type="transmembrane region" description="Helical" evidence="1">
    <location>
        <begin position="43"/>
        <end position="62"/>
    </location>
</feature>
<evidence type="ECO:0000259" key="2">
    <source>
        <dbReference type="Pfam" id="PF01609"/>
    </source>
</evidence>
<comment type="caution">
    <text evidence="3">The sequence shown here is derived from an EMBL/GenBank/DDBJ whole genome shotgun (WGS) entry which is preliminary data.</text>
</comment>
<feature type="non-terminal residue" evidence="3">
    <location>
        <position position="1"/>
    </location>
</feature>
<dbReference type="GO" id="GO:0006313">
    <property type="term" value="P:DNA transposition"/>
    <property type="evidence" value="ECO:0007669"/>
    <property type="project" value="InterPro"/>
</dbReference>
<gene>
    <name evidence="3" type="ORF">RFI_33642</name>
</gene>
<dbReference type="OrthoDB" id="10198597at2759"/>
<organism evidence="3 4">
    <name type="scientific">Reticulomyxa filosa</name>
    <dbReference type="NCBI Taxonomy" id="46433"/>
    <lineage>
        <taxon>Eukaryota</taxon>
        <taxon>Sar</taxon>
        <taxon>Rhizaria</taxon>
        <taxon>Retaria</taxon>
        <taxon>Foraminifera</taxon>
        <taxon>Monothalamids</taxon>
        <taxon>Reticulomyxidae</taxon>
        <taxon>Reticulomyxa</taxon>
    </lineage>
</organism>
<dbReference type="GO" id="GO:0004803">
    <property type="term" value="F:transposase activity"/>
    <property type="evidence" value="ECO:0007669"/>
    <property type="project" value="InterPro"/>
</dbReference>
<dbReference type="NCBIfam" id="NF033591">
    <property type="entry name" value="transpos_IS4_2"/>
    <property type="match status" value="1"/>
</dbReference>
<dbReference type="EMBL" id="ASPP01032211">
    <property type="protein sequence ID" value="ETO03760.1"/>
    <property type="molecule type" value="Genomic_DNA"/>
</dbReference>